<feature type="region of interest" description="Disordered" evidence="1">
    <location>
        <begin position="640"/>
        <end position="676"/>
    </location>
</feature>
<evidence type="ECO:0000256" key="1">
    <source>
        <dbReference type="SAM" id="MobiDB-lite"/>
    </source>
</evidence>
<feature type="region of interest" description="Disordered" evidence="1">
    <location>
        <begin position="404"/>
        <end position="463"/>
    </location>
</feature>
<sequence>MERTGLFVPPRILFLLGDCHSGVPIKQVIKRCRPLIMTTKPLVSAAFGFGQGCSLLRRFAGSNRVGVCVCVDFVRFHKYTSLRSKELRRFRAHHKGDLRFVLQFRFNAHKGSVQLSINLGPVIVSFMDAKRFHSPAFDPPTTTVSRSLTWHGSLGLCAFACRSGQPHPKIIVFSLSNWPKYRKLEHPAGRINHAMSPGLSSSTPCVSLCDVDPCLKSTRLPAYPSLPPLTWPTHELAGHLRHRRHRNMARGLSKSRICPRTASITPQGVPATDRSREVEEKPKTARPPAHRPARQQSSHVSQEPPARDAAYQSTKSPNREKEPSRRQHSVPSPPTFTEPSLRSSEFPEPWLPNLSQNLQAPDLVNPFMLPTIASNPYWPFGNLSKLDQVTAAATAMRQLMAQQLSNPNCSRKPMEHEPGSRTSTSSFSASQLAAPTFEPLTRVPQTSMPSIPNPSIPTAPPISSASLTAALSAWYGQRPNQQPPGVSQFPTENTTGHCISPPPPPPPPPPQTTAPVHSSSVIRSMISAAIGHQKEGNEVANLTQLDETTNTSTGSSSSLAAMMAAAAVAMAGLCRTQAVQPIPGANTDTTSYQLEQSHNNDEGLNLSTIGSGEVGEDGFVEDLVEDLDDEDVFLRHVDKSGSRRRRGNRKRDVDGRVNKTEPNGFDQRVHHRETERKPSLPCLVLPNFDRGMRICVVQEEPHLESTMQSTGFLASRQ</sequence>
<dbReference type="Proteomes" id="UP000267029">
    <property type="component" value="Unassembled WGS sequence"/>
</dbReference>
<feature type="region of interest" description="Disordered" evidence="1">
    <location>
        <begin position="250"/>
        <end position="348"/>
    </location>
</feature>
<feature type="compositionally biased region" description="Basic and acidic residues" evidence="1">
    <location>
        <begin position="273"/>
        <end position="283"/>
    </location>
</feature>
<dbReference type="AlphaFoldDB" id="A0A0R3UHF5"/>
<feature type="compositionally biased region" description="Low complexity" evidence="1">
    <location>
        <begin position="420"/>
        <end position="430"/>
    </location>
</feature>
<dbReference type="STRING" id="53468.A0A0R3UHF5"/>
<feature type="compositionally biased region" description="Basic and acidic residues" evidence="1">
    <location>
        <begin position="650"/>
        <end position="659"/>
    </location>
</feature>
<feature type="compositionally biased region" description="Pro residues" evidence="1">
    <location>
        <begin position="500"/>
        <end position="512"/>
    </location>
</feature>
<feature type="region of interest" description="Disordered" evidence="1">
    <location>
        <begin position="476"/>
        <end position="518"/>
    </location>
</feature>
<accession>A0A0R3UHF5</accession>
<dbReference type="EMBL" id="UXSR01005291">
    <property type="protein sequence ID" value="VDD80760.1"/>
    <property type="molecule type" value="Genomic_DNA"/>
</dbReference>
<keyword evidence="3" id="KW-1185">Reference proteome</keyword>
<protein>
    <submittedName>
        <fullName evidence="2">Uncharacterized protein</fullName>
    </submittedName>
</protein>
<gene>
    <name evidence="2" type="ORF">MCOS_LOCUS6763</name>
</gene>
<feature type="compositionally biased region" description="Polar residues" evidence="1">
    <location>
        <begin position="478"/>
        <end position="497"/>
    </location>
</feature>
<evidence type="ECO:0000313" key="3">
    <source>
        <dbReference type="Proteomes" id="UP000267029"/>
    </source>
</evidence>
<name>A0A0R3UHF5_MESCO</name>
<reference evidence="2 3" key="1">
    <citation type="submission" date="2018-10" db="EMBL/GenBank/DDBJ databases">
        <authorList>
            <consortium name="Pathogen Informatics"/>
        </authorList>
    </citation>
    <scope>NUCLEOTIDE SEQUENCE [LARGE SCALE GENOMIC DNA]</scope>
</reference>
<proteinExistence type="predicted"/>
<organism evidence="2 3">
    <name type="scientific">Mesocestoides corti</name>
    <name type="common">Flatworm</name>
    <dbReference type="NCBI Taxonomy" id="53468"/>
    <lineage>
        <taxon>Eukaryota</taxon>
        <taxon>Metazoa</taxon>
        <taxon>Spiralia</taxon>
        <taxon>Lophotrochozoa</taxon>
        <taxon>Platyhelminthes</taxon>
        <taxon>Cestoda</taxon>
        <taxon>Eucestoda</taxon>
        <taxon>Cyclophyllidea</taxon>
        <taxon>Mesocestoididae</taxon>
        <taxon>Mesocestoides</taxon>
    </lineage>
</organism>
<dbReference type="OrthoDB" id="10428284at2759"/>
<evidence type="ECO:0000313" key="2">
    <source>
        <dbReference type="EMBL" id="VDD80760.1"/>
    </source>
</evidence>
<feature type="compositionally biased region" description="Pro residues" evidence="1">
    <location>
        <begin position="451"/>
        <end position="460"/>
    </location>
</feature>